<dbReference type="Gene3D" id="3.40.50.1820">
    <property type="entry name" value="alpha/beta hydrolase"/>
    <property type="match status" value="1"/>
</dbReference>
<feature type="signal peptide" evidence="1">
    <location>
        <begin position="1"/>
        <end position="22"/>
    </location>
</feature>
<dbReference type="PANTHER" id="PTHR43689">
    <property type="entry name" value="HYDROLASE"/>
    <property type="match status" value="1"/>
</dbReference>
<proteinExistence type="predicted"/>
<gene>
    <name evidence="3" type="primary">dhmA2</name>
    <name evidence="3" type="ORF">MBUL_01379</name>
</gene>
<accession>A0A679ISF7</accession>
<dbReference type="EC" id="3.8.1.5" evidence="3"/>
<dbReference type="PRINTS" id="PR00111">
    <property type="entry name" value="ABHYDROLASE"/>
</dbReference>
<organism evidence="3">
    <name type="scientific">Methylobacterium bullatum</name>
    <dbReference type="NCBI Taxonomy" id="570505"/>
    <lineage>
        <taxon>Bacteria</taxon>
        <taxon>Pseudomonadati</taxon>
        <taxon>Pseudomonadota</taxon>
        <taxon>Alphaproteobacteria</taxon>
        <taxon>Hyphomicrobiales</taxon>
        <taxon>Methylobacteriaceae</taxon>
        <taxon>Methylobacterium</taxon>
    </lineage>
</organism>
<dbReference type="GO" id="GO:0018786">
    <property type="term" value="F:haloalkane dehalogenase activity"/>
    <property type="evidence" value="ECO:0007669"/>
    <property type="project" value="UniProtKB-EC"/>
</dbReference>
<keyword evidence="1" id="KW-0732">Signal</keyword>
<feature type="chain" id="PRO_5025554653" evidence="1">
    <location>
        <begin position="23"/>
        <end position="333"/>
    </location>
</feature>
<dbReference type="AlphaFoldDB" id="A0A679ISF7"/>
<evidence type="ECO:0000256" key="1">
    <source>
        <dbReference type="SAM" id="SignalP"/>
    </source>
</evidence>
<dbReference type="PANTHER" id="PTHR43689:SF8">
    <property type="entry name" value="ALPHA_BETA-HYDROLASES SUPERFAMILY PROTEIN"/>
    <property type="match status" value="1"/>
</dbReference>
<reference evidence="3" key="1">
    <citation type="submission" date="2019-12" db="EMBL/GenBank/DDBJ databases">
        <authorList>
            <person name="Cremers G."/>
        </authorList>
    </citation>
    <scope>NUCLEOTIDE SEQUENCE</scope>
    <source>
        <strain evidence="3">Mbul1</strain>
    </source>
</reference>
<dbReference type="EMBL" id="LR743504">
    <property type="protein sequence ID" value="CAA2101836.1"/>
    <property type="molecule type" value="Genomic_DNA"/>
</dbReference>
<protein>
    <submittedName>
        <fullName evidence="3">Haloalkane dehalogenase 2</fullName>
        <ecNumber evidence="3">3.8.1.5</ecNumber>
    </submittedName>
</protein>
<evidence type="ECO:0000259" key="2">
    <source>
        <dbReference type="Pfam" id="PF00561"/>
    </source>
</evidence>
<evidence type="ECO:0000313" key="3">
    <source>
        <dbReference type="EMBL" id="CAA2101836.1"/>
    </source>
</evidence>
<dbReference type="Pfam" id="PF00561">
    <property type="entry name" value="Abhydrolase_1"/>
    <property type="match status" value="1"/>
</dbReference>
<dbReference type="SUPFAM" id="SSF53474">
    <property type="entry name" value="alpha/beta-Hydrolases"/>
    <property type="match status" value="1"/>
</dbReference>
<name>A0A679ISF7_9HYPH</name>
<dbReference type="InterPro" id="IPR000639">
    <property type="entry name" value="Epox_hydrolase-like"/>
</dbReference>
<sequence length="333" mass="36181">MTRPSKTSWLMPALLGSVAALAASALHTARKAREAERRTPPIGDFMSVDGVRLHYVIRGHGQPLVLIHGNGTMIQDFLVSGIVDDLAKRYRVIVFDRPGYGYSDRPRGFWTPRAHASLYGKALERLGVSRAIVLGHSWGSLVAVALALQSPGLVRGLVLASGYFYPTLRMDALLASPPAIPGIGDVMRHTVSPLIGRAMLPALIKGMFAPAPVPERFDREFPKEMMLRPLQLRASAEDAALMSPVTVELQKHYRDLMLPVVIIAGAEDQIADVGRQSERLHRALPRSSFILVPGMGHMIHHLAPGEVIGAIDRAAAMAEARTDEDRSVGPGRV</sequence>
<dbReference type="PRINTS" id="PR00412">
    <property type="entry name" value="EPOXHYDRLASE"/>
</dbReference>
<dbReference type="InterPro" id="IPR000073">
    <property type="entry name" value="AB_hydrolase_1"/>
</dbReference>
<dbReference type="InterPro" id="IPR029058">
    <property type="entry name" value="AB_hydrolase_fold"/>
</dbReference>
<keyword evidence="3" id="KW-0378">Hydrolase</keyword>
<feature type="domain" description="AB hydrolase-1" evidence="2">
    <location>
        <begin position="63"/>
        <end position="303"/>
    </location>
</feature>